<organism evidence="7 8">
    <name type="scientific">Novibacillus thermophilus</name>
    <dbReference type="NCBI Taxonomy" id="1471761"/>
    <lineage>
        <taxon>Bacteria</taxon>
        <taxon>Bacillati</taxon>
        <taxon>Bacillota</taxon>
        <taxon>Bacilli</taxon>
        <taxon>Bacillales</taxon>
        <taxon>Thermoactinomycetaceae</taxon>
        <taxon>Novibacillus</taxon>
    </lineage>
</organism>
<evidence type="ECO:0000313" key="8">
    <source>
        <dbReference type="Proteomes" id="UP000188603"/>
    </source>
</evidence>
<sequence length="388" mass="43585">MDRERQERLFHILGIIWRAALVLFVVVAAFVVLRYTIPLIYPFIFAWLIAFMIEPLVRFLETKWRIPRWGGTTLSLLLVLGTLSALLTLIIVRIINELTRLVEFIQNNIDKISERVADWFVSQGTVFTHLETTIQTSLEQLERFTGTVQSGELTESLQNSLQSLAELITGFITGFIAGLGKFLGNMPFILTVLVVIVLGSFFISKNWRRLHRNVRNLLPRVVRDSGDMVLTDLKKALVGFVRAQLTLITLTAIIILVGLMILRVNYALTLALVIGLVDLLPYLGVGAVMVPWIVYLFIAGNYKLAIGLTVLYIITIVVRQFVEPKVYASNIGLDPLLTLIALFVGLQLFGFIGLIVGPTLMVILMALYRARVFHDTLDYIAGRSANRA</sequence>
<dbReference type="PANTHER" id="PTHR21716">
    <property type="entry name" value="TRANSMEMBRANE PROTEIN"/>
    <property type="match status" value="1"/>
</dbReference>
<feature type="transmembrane region" description="Helical" evidence="6">
    <location>
        <begin position="39"/>
        <end position="60"/>
    </location>
</feature>
<comment type="similarity">
    <text evidence="2">Belongs to the autoinducer-2 exporter (AI-2E) (TC 2.A.86) family.</text>
</comment>
<proteinExistence type="inferred from homology"/>
<feature type="transmembrane region" description="Helical" evidence="6">
    <location>
        <begin position="182"/>
        <end position="203"/>
    </location>
</feature>
<dbReference type="PANTHER" id="PTHR21716:SF68">
    <property type="entry name" value="TRANSPORT PROTEIN YTVI-RELATED"/>
    <property type="match status" value="1"/>
</dbReference>
<dbReference type="Proteomes" id="UP000188603">
    <property type="component" value="Chromosome"/>
</dbReference>
<name>A0A1U9K4U0_9BACL</name>
<keyword evidence="3 6" id="KW-0812">Transmembrane</keyword>
<evidence type="ECO:0000313" key="7">
    <source>
        <dbReference type="EMBL" id="AQS55030.1"/>
    </source>
</evidence>
<evidence type="ECO:0000256" key="3">
    <source>
        <dbReference type="ARBA" id="ARBA00022692"/>
    </source>
</evidence>
<comment type="subcellular location">
    <subcellularLocation>
        <location evidence="1">Membrane</location>
        <topology evidence="1">Multi-pass membrane protein</topology>
    </subcellularLocation>
</comment>
<feature type="transmembrane region" description="Helical" evidence="6">
    <location>
        <begin position="243"/>
        <end position="262"/>
    </location>
</feature>
<dbReference type="STRING" id="1471761.B0W44_03830"/>
<dbReference type="InterPro" id="IPR002549">
    <property type="entry name" value="AI-2E-like"/>
</dbReference>
<dbReference type="InterPro" id="IPR014227">
    <property type="entry name" value="YtvI-like"/>
</dbReference>
<dbReference type="Pfam" id="PF01594">
    <property type="entry name" value="AI-2E_transport"/>
    <property type="match status" value="1"/>
</dbReference>
<dbReference type="EMBL" id="CP019699">
    <property type="protein sequence ID" value="AQS55030.1"/>
    <property type="molecule type" value="Genomic_DNA"/>
</dbReference>
<keyword evidence="4 6" id="KW-1133">Transmembrane helix</keyword>
<accession>A0A1U9K4U0</accession>
<evidence type="ECO:0000256" key="4">
    <source>
        <dbReference type="ARBA" id="ARBA00022989"/>
    </source>
</evidence>
<feature type="transmembrane region" description="Helical" evidence="6">
    <location>
        <begin position="304"/>
        <end position="322"/>
    </location>
</feature>
<dbReference type="AlphaFoldDB" id="A0A1U9K4U0"/>
<feature type="transmembrane region" description="Helical" evidence="6">
    <location>
        <begin position="72"/>
        <end position="95"/>
    </location>
</feature>
<feature type="transmembrane region" description="Helical" evidence="6">
    <location>
        <begin position="12"/>
        <end position="33"/>
    </location>
</feature>
<gene>
    <name evidence="7" type="ORF">B0W44_03830</name>
</gene>
<evidence type="ECO:0000256" key="1">
    <source>
        <dbReference type="ARBA" id="ARBA00004141"/>
    </source>
</evidence>
<dbReference type="KEGG" id="ntr:B0W44_03830"/>
<feature type="transmembrane region" description="Helical" evidence="6">
    <location>
        <begin position="342"/>
        <end position="368"/>
    </location>
</feature>
<dbReference type="GO" id="GO:0055085">
    <property type="term" value="P:transmembrane transport"/>
    <property type="evidence" value="ECO:0007669"/>
    <property type="project" value="TreeGrafter"/>
</dbReference>
<keyword evidence="8" id="KW-1185">Reference proteome</keyword>
<protein>
    <submittedName>
        <fullName evidence="7">Sporulation integral membrane protein YtvI</fullName>
    </submittedName>
</protein>
<keyword evidence="5 6" id="KW-0472">Membrane</keyword>
<dbReference type="RefSeq" id="WP_169835407.1">
    <property type="nucleotide sequence ID" value="NZ_CP019699.1"/>
</dbReference>
<dbReference type="GO" id="GO:0016020">
    <property type="term" value="C:membrane"/>
    <property type="evidence" value="ECO:0007669"/>
    <property type="project" value="UniProtKB-SubCell"/>
</dbReference>
<feature type="transmembrane region" description="Helical" evidence="6">
    <location>
        <begin position="268"/>
        <end position="297"/>
    </location>
</feature>
<dbReference type="NCBIfam" id="TIGR02872">
    <property type="entry name" value="spore_ytvI"/>
    <property type="match status" value="1"/>
</dbReference>
<reference evidence="7 8" key="1">
    <citation type="journal article" date="2015" name="Int. J. Syst. Evol. Microbiol.">
        <title>Novibacillus thermophilus gen. nov., sp. nov., a Gram-staining-negative and moderately thermophilic member of the family Thermoactinomycetaceae.</title>
        <authorList>
            <person name="Yang G."/>
            <person name="Chen J."/>
            <person name="Zhou S."/>
        </authorList>
    </citation>
    <scope>NUCLEOTIDE SEQUENCE [LARGE SCALE GENOMIC DNA]</scope>
    <source>
        <strain evidence="7 8">SG-1</strain>
    </source>
</reference>
<evidence type="ECO:0000256" key="5">
    <source>
        <dbReference type="ARBA" id="ARBA00023136"/>
    </source>
</evidence>
<evidence type="ECO:0000256" key="6">
    <source>
        <dbReference type="SAM" id="Phobius"/>
    </source>
</evidence>
<evidence type="ECO:0000256" key="2">
    <source>
        <dbReference type="ARBA" id="ARBA00009773"/>
    </source>
</evidence>